<evidence type="ECO:0000259" key="1">
    <source>
        <dbReference type="Pfam" id="PF13480"/>
    </source>
</evidence>
<gene>
    <name evidence="2" type="ORF">FHR23_000505</name>
</gene>
<feature type="domain" description="BioF2-like acetyltransferase" evidence="1">
    <location>
        <begin position="102"/>
        <end position="248"/>
    </location>
</feature>
<evidence type="ECO:0000313" key="3">
    <source>
        <dbReference type="Proteomes" id="UP000554342"/>
    </source>
</evidence>
<dbReference type="EMBL" id="JACIJI010000001">
    <property type="protein sequence ID" value="MBB5717598.1"/>
    <property type="molecule type" value="Genomic_DNA"/>
</dbReference>
<evidence type="ECO:0000313" key="2">
    <source>
        <dbReference type="EMBL" id="MBB5717598.1"/>
    </source>
</evidence>
<keyword evidence="3" id="KW-1185">Reference proteome</keyword>
<proteinExistence type="predicted"/>
<dbReference type="AlphaFoldDB" id="A0A840YVC5"/>
<dbReference type="InterPro" id="IPR038740">
    <property type="entry name" value="BioF2-like_GNAT_dom"/>
</dbReference>
<comment type="caution">
    <text evidence="2">The sequence shown here is derived from an EMBL/GenBank/DDBJ whole genome shotgun (WGS) entry which is preliminary data.</text>
</comment>
<dbReference type="Proteomes" id="UP000554342">
    <property type="component" value="Unassembled WGS sequence"/>
</dbReference>
<name>A0A840YVC5_9SPHN</name>
<dbReference type="Gene3D" id="3.40.630.30">
    <property type="match status" value="1"/>
</dbReference>
<organism evidence="2 3">
    <name type="scientific">Stakelama sediminis</name>
    <dbReference type="NCBI Taxonomy" id="463200"/>
    <lineage>
        <taxon>Bacteria</taxon>
        <taxon>Pseudomonadati</taxon>
        <taxon>Pseudomonadota</taxon>
        <taxon>Alphaproteobacteria</taxon>
        <taxon>Sphingomonadales</taxon>
        <taxon>Sphingomonadaceae</taxon>
        <taxon>Stakelama</taxon>
    </lineage>
</organism>
<protein>
    <submittedName>
        <fullName evidence="2">CelD/BcsL family acetyltransferase involved in cellulose biosynthesis</fullName>
    </submittedName>
</protein>
<dbReference type="RefSeq" id="WP_184001345.1">
    <property type="nucleotide sequence ID" value="NZ_BAABIF010000004.1"/>
</dbReference>
<keyword evidence="2" id="KW-0808">Transferase</keyword>
<sequence>MSVAVRWPLKFQIGARTLWSVRRELIRVPLSLNEALGEAAPVLPPLPRAGHGYLLTSLPDRMLPSLIASSAGMVAFTRQRYTRYYIDLTSGFDAWFSGLSGNTRSQIRRKEKRIRAADGGILDVRRFDTPDGMMEFHQAARKVAVHTYQERLLGAGLPDTPEFVANMLAQAAAGHVRAWLLCLDGEPVAYLYCPIHGGTVLYEYLGHDPAHSDLSPGTVLQVEALRSLFAEDGLNRFDFTEGEGQHKRQMASAGIDCVDLLLLKPTLGNRCVVLALAGFDGAVHAAKRMVRQLGLGRMAKRLRRG</sequence>
<dbReference type="Pfam" id="PF13480">
    <property type="entry name" value="Acetyltransf_6"/>
    <property type="match status" value="1"/>
</dbReference>
<accession>A0A840YVC5</accession>
<reference evidence="2 3" key="1">
    <citation type="submission" date="2020-08" db="EMBL/GenBank/DDBJ databases">
        <title>Genomic Encyclopedia of Type Strains, Phase IV (KMG-IV): sequencing the most valuable type-strain genomes for metagenomic binning, comparative biology and taxonomic classification.</title>
        <authorList>
            <person name="Goeker M."/>
        </authorList>
    </citation>
    <scope>NUCLEOTIDE SEQUENCE [LARGE SCALE GENOMIC DNA]</scope>
    <source>
        <strain evidence="2 3">DSM 27203</strain>
    </source>
</reference>
<dbReference type="SUPFAM" id="SSF55729">
    <property type="entry name" value="Acyl-CoA N-acyltransferases (Nat)"/>
    <property type="match status" value="1"/>
</dbReference>
<dbReference type="InterPro" id="IPR016181">
    <property type="entry name" value="Acyl_CoA_acyltransferase"/>
</dbReference>
<dbReference type="GO" id="GO:0016740">
    <property type="term" value="F:transferase activity"/>
    <property type="evidence" value="ECO:0007669"/>
    <property type="project" value="UniProtKB-KW"/>
</dbReference>